<reference evidence="10" key="1">
    <citation type="journal article" date="2021" name="Genome Biol. Evol.">
        <title>Genomic rearrangements and sequence evolution across brown algal organelles.</title>
        <authorList>
            <person name="Starko S."/>
            <person name="Bringloe T.T."/>
            <person name="Gomez M.S."/>
            <person name="Darby H."/>
            <person name="Graham S.W."/>
            <person name="Martone P.T."/>
        </authorList>
    </citation>
    <scope>NUCLEOTIDE SEQUENCE</scope>
</reference>
<dbReference type="InterPro" id="IPR006058">
    <property type="entry name" value="2Fe2S_fd_BS"/>
</dbReference>
<comment type="cofactor">
    <cofactor evidence="8">
        <name>[2Fe-2S] cluster</name>
        <dbReference type="ChEBI" id="CHEBI:190135"/>
    </cofactor>
    <text evidence="8">Binds 1 [2Fe-2S] cluster.</text>
</comment>
<geneLocation type="plastid" evidence="10"/>
<dbReference type="AlphaFoldDB" id="A0A8F0F7N7"/>
<protein>
    <recommendedName>
        <fullName evidence="8">Ferredoxin</fullName>
    </recommendedName>
</protein>
<evidence type="ECO:0000256" key="3">
    <source>
        <dbReference type="ARBA" id="ARBA00022714"/>
    </source>
</evidence>
<dbReference type="InterPro" id="IPR036010">
    <property type="entry name" value="2Fe-2S_ferredoxin-like_sf"/>
</dbReference>
<keyword evidence="8 10" id="KW-0934">Plastid</keyword>
<evidence type="ECO:0000256" key="5">
    <source>
        <dbReference type="ARBA" id="ARBA00022982"/>
    </source>
</evidence>
<evidence type="ECO:0000256" key="2">
    <source>
        <dbReference type="ARBA" id="ARBA00022448"/>
    </source>
</evidence>
<dbReference type="NCBIfam" id="TIGR02008">
    <property type="entry name" value="fdx_plant"/>
    <property type="match status" value="1"/>
</dbReference>
<dbReference type="GO" id="GO:0009507">
    <property type="term" value="C:chloroplast"/>
    <property type="evidence" value="ECO:0007669"/>
    <property type="project" value="UniProtKB-SubCell"/>
</dbReference>
<dbReference type="InterPro" id="IPR010241">
    <property type="entry name" value="Fd_pln"/>
</dbReference>
<keyword evidence="2 8" id="KW-0813">Transport</keyword>
<dbReference type="GO" id="GO:0046872">
    <property type="term" value="F:metal ion binding"/>
    <property type="evidence" value="ECO:0007669"/>
    <property type="project" value="UniProtKB-KW"/>
</dbReference>
<evidence type="ECO:0000256" key="8">
    <source>
        <dbReference type="RuleBase" id="RU364001"/>
    </source>
</evidence>
<dbReference type="GO" id="GO:0051537">
    <property type="term" value="F:2 iron, 2 sulfur cluster binding"/>
    <property type="evidence" value="ECO:0007669"/>
    <property type="project" value="UniProtKB-KW"/>
</dbReference>
<accession>A0A8F0F7N7</accession>
<keyword evidence="6 8" id="KW-0408">Iron</keyword>
<dbReference type="EMBL" id="MZ156028">
    <property type="protein sequence ID" value="QWK41897.1"/>
    <property type="molecule type" value="Genomic_DNA"/>
</dbReference>
<dbReference type="PROSITE" id="PS51085">
    <property type="entry name" value="2FE2S_FER_2"/>
    <property type="match status" value="1"/>
</dbReference>
<keyword evidence="3 8" id="KW-0001">2Fe-2S</keyword>
<dbReference type="Gene3D" id="3.10.20.30">
    <property type="match status" value="1"/>
</dbReference>
<comment type="function">
    <text evidence="8">Ferredoxins are iron-sulfur proteins that transfer electrons in a wide variety of metabolic reactions.</text>
</comment>
<sequence>MPIYKVKIVNEEEKIDQIIDCADDQFILEAAEDEGLLLPYSCRAGACSSCAGKVLEGLIDQSAQTFLNDEQQADNFVLTCIAYPQSNCTIQSHMEEEIEF</sequence>
<evidence type="ECO:0000256" key="1">
    <source>
        <dbReference type="ARBA" id="ARBA00007874"/>
    </source>
</evidence>
<dbReference type="CDD" id="cd00207">
    <property type="entry name" value="fer2"/>
    <property type="match status" value="1"/>
</dbReference>
<evidence type="ECO:0000256" key="7">
    <source>
        <dbReference type="ARBA" id="ARBA00023014"/>
    </source>
</evidence>
<dbReference type="SUPFAM" id="SSF54292">
    <property type="entry name" value="2Fe-2S ferredoxin-like"/>
    <property type="match status" value="1"/>
</dbReference>
<keyword evidence="4 8" id="KW-0479">Metal-binding</keyword>
<keyword evidence="5 8" id="KW-0249">Electron transport</keyword>
<dbReference type="InterPro" id="IPR012675">
    <property type="entry name" value="Beta-grasp_dom_sf"/>
</dbReference>
<dbReference type="GO" id="GO:0009055">
    <property type="term" value="F:electron transfer activity"/>
    <property type="evidence" value="ECO:0007669"/>
    <property type="project" value="InterPro"/>
</dbReference>
<feature type="domain" description="2Fe-2S ferredoxin-type" evidence="9">
    <location>
        <begin position="4"/>
        <end position="96"/>
    </location>
</feature>
<dbReference type="PROSITE" id="PS00197">
    <property type="entry name" value="2FE2S_FER_1"/>
    <property type="match status" value="1"/>
</dbReference>
<keyword evidence="7 8" id="KW-0411">Iron-sulfur</keyword>
<evidence type="ECO:0000313" key="10">
    <source>
        <dbReference type="EMBL" id="QWK41897.1"/>
    </source>
</evidence>
<gene>
    <name evidence="10" type="primary">petF</name>
</gene>
<keyword evidence="8" id="KW-0150">Chloroplast</keyword>
<name>A0A8F0F7N7_9PHAE</name>
<dbReference type="PANTHER" id="PTHR43112:SF3">
    <property type="entry name" value="FERREDOXIN-2, CHLOROPLASTIC"/>
    <property type="match status" value="1"/>
</dbReference>
<comment type="similarity">
    <text evidence="1 8">Belongs to the 2Fe2S plant-type ferredoxin family.</text>
</comment>
<dbReference type="Pfam" id="PF00111">
    <property type="entry name" value="Fer2"/>
    <property type="match status" value="1"/>
</dbReference>
<comment type="subcellular location">
    <subcellularLocation>
        <location evidence="8">Plastid</location>
        <location evidence="8">Chloroplast</location>
    </subcellularLocation>
</comment>
<evidence type="ECO:0000259" key="9">
    <source>
        <dbReference type="PROSITE" id="PS51085"/>
    </source>
</evidence>
<dbReference type="PANTHER" id="PTHR43112">
    <property type="entry name" value="FERREDOXIN"/>
    <property type="match status" value="1"/>
</dbReference>
<evidence type="ECO:0000256" key="6">
    <source>
        <dbReference type="ARBA" id="ARBA00023004"/>
    </source>
</evidence>
<dbReference type="InterPro" id="IPR001041">
    <property type="entry name" value="2Fe-2S_ferredoxin-type"/>
</dbReference>
<evidence type="ECO:0000256" key="4">
    <source>
        <dbReference type="ARBA" id="ARBA00022723"/>
    </source>
</evidence>
<dbReference type="GO" id="GO:0022900">
    <property type="term" value="P:electron transport chain"/>
    <property type="evidence" value="ECO:0007669"/>
    <property type="project" value="InterPro"/>
</dbReference>
<proteinExistence type="inferred from homology"/>
<organism evidence="10">
    <name type="scientific">Protohalopteris sp</name>
    <dbReference type="NCBI Taxonomy" id="2843287"/>
    <lineage>
        <taxon>Eukaryota</taxon>
        <taxon>Sar</taxon>
        <taxon>Stramenopiles</taxon>
        <taxon>Ochrophyta</taxon>
        <taxon>PX clade</taxon>
        <taxon>Phaeophyceae</taxon>
        <taxon>Sphacelariales</taxon>
        <taxon>Stypocaulaceae</taxon>
        <taxon>Protohalopteris</taxon>
    </lineage>
</organism>